<dbReference type="GO" id="GO:0016787">
    <property type="term" value="F:hydrolase activity"/>
    <property type="evidence" value="ECO:0007669"/>
    <property type="project" value="UniProtKB-KW"/>
</dbReference>
<evidence type="ECO:0000259" key="1">
    <source>
        <dbReference type="Pfam" id="PF00561"/>
    </source>
</evidence>
<keyword evidence="2" id="KW-0378">Hydrolase</keyword>
<dbReference type="Pfam" id="PF00561">
    <property type="entry name" value="Abhydrolase_1"/>
    <property type="match status" value="1"/>
</dbReference>
<dbReference type="PRINTS" id="PR00111">
    <property type="entry name" value="ABHYDROLASE"/>
</dbReference>
<dbReference type="InterPro" id="IPR050266">
    <property type="entry name" value="AB_hydrolase_sf"/>
</dbReference>
<dbReference type="SUPFAM" id="SSF53474">
    <property type="entry name" value="alpha/beta-Hydrolases"/>
    <property type="match status" value="1"/>
</dbReference>
<feature type="domain" description="AB hydrolase-1" evidence="1">
    <location>
        <begin position="2"/>
        <end position="107"/>
    </location>
</feature>
<protein>
    <submittedName>
        <fullName evidence="2">Alpha/beta hydrolase fold protein</fullName>
    </submittedName>
</protein>
<reference evidence="2" key="1">
    <citation type="journal article" date="2013" name="Environ. Microbiol.">
        <title>Microbiota from the distal guts of lean and obese adolescents exhibit partial functional redundancy besides clear differences in community structure.</title>
        <authorList>
            <person name="Ferrer M."/>
            <person name="Ruiz A."/>
            <person name="Lanza F."/>
            <person name="Haange S.B."/>
            <person name="Oberbach A."/>
            <person name="Till H."/>
            <person name="Bargiela R."/>
            <person name="Campoy C."/>
            <person name="Segura M.T."/>
            <person name="Richter M."/>
            <person name="von Bergen M."/>
            <person name="Seifert J."/>
            <person name="Suarez A."/>
        </authorList>
    </citation>
    <scope>NUCLEOTIDE SEQUENCE</scope>
</reference>
<organism evidence="2">
    <name type="scientific">human gut metagenome</name>
    <dbReference type="NCBI Taxonomy" id="408170"/>
    <lineage>
        <taxon>unclassified sequences</taxon>
        <taxon>metagenomes</taxon>
        <taxon>organismal metagenomes</taxon>
    </lineage>
</organism>
<gene>
    <name evidence="2" type="ORF">LEA_10474</name>
</gene>
<sequence>MHGYLESMLVWDDFVPYLYKQVRVITLDLPGHGISVVKGPVHTMEYLADVVKDTLDALGIARCTLVGHSMGGYVALAFCEKYPERLDGVVLLSSTPDADTDEKKENRLREIKLVEAGKKDALARVAPEAGFAPENRPRMRDEIEDLVEQVFVTEDEGIAALLRGMIERPDRNEMLRRSAVRQLFIFGKHDGYIPLEKAEALAAAHPQARIAWLEHSGHMGFLEEPEITARALLDFMGTENEPESR</sequence>
<name>K1TCK3_9ZZZZ</name>
<dbReference type="EMBL" id="AJWY01007041">
    <property type="protein sequence ID" value="EKC65154.1"/>
    <property type="molecule type" value="Genomic_DNA"/>
</dbReference>
<dbReference type="Gene3D" id="3.40.50.1820">
    <property type="entry name" value="alpha/beta hydrolase"/>
    <property type="match status" value="1"/>
</dbReference>
<accession>K1TCK3</accession>
<dbReference type="AlphaFoldDB" id="K1TCK3"/>
<dbReference type="InterPro" id="IPR000073">
    <property type="entry name" value="AB_hydrolase_1"/>
</dbReference>
<evidence type="ECO:0000313" key="2">
    <source>
        <dbReference type="EMBL" id="EKC65154.1"/>
    </source>
</evidence>
<proteinExistence type="predicted"/>
<comment type="caution">
    <text evidence="2">The sequence shown here is derived from an EMBL/GenBank/DDBJ whole genome shotgun (WGS) entry which is preliminary data.</text>
</comment>
<dbReference type="InterPro" id="IPR000639">
    <property type="entry name" value="Epox_hydrolase-like"/>
</dbReference>
<dbReference type="InterPro" id="IPR029058">
    <property type="entry name" value="AB_hydrolase_fold"/>
</dbReference>
<dbReference type="PANTHER" id="PTHR43798">
    <property type="entry name" value="MONOACYLGLYCEROL LIPASE"/>
    <property type="match status" value="1"/>
</dbReference>
<dbReference type="PRINTS" id="PR00412">
    <property type="entry name" value="EPOXHYDRLASE"/>
</dbReference>